<feature type="transmembrane region" description="Helical" evidence="1">
    <location>
        <begin position="227"/>
        <end position="246"/>
    </location>
</feature>
<name>A0A0H3PCD1_HAEI3</name>
<gene>
    <name evidence="3" type="ORF">CGSHi3655_03681</name>
    <name evidence="2" type="ORF">KRLU3655_LOCUS1523</name>
</gene>
<feature type="transmembrane region" description="Helical" evidence="1">
    <location>
        <begin position="190"/>
        <end position="215"/>
    </location>
</feature>
<dbReference type="AlphaFoldDB" id="A0A0H3PCD1"/>
<feature type="transmembrane region" description="Helical" evidence="1">
    <location>
        <begin position="47"/>
        <end position="67"/>
    </location>
</feature>
<keyword evidence="1" id="KW-0812">Transmembrane</keyword>
<evidence type="ECO:0000313" key="4">
    <source>
        <dbReference type="Proteomes" id="UP000003185"/>
    </source>
</evidence>
<feature type="transmembrane region" description="Helical" evidence="1">
    <location>
        <begin position="166"/>
        <end position="183"/>
    </location>
</feature>
<dbReference type="EMBL" id="OV040719">
    <property type="protein sequence ID" value="CAH0451447.1"/>
    <property type="molecule type" value="Genomic_DNA"/>
</dbReference>
<evidence type="ECO:0000256" key="1">
    <source>
        <dbReference type="SAM" id="Phobius"/>
    </source>
</evidence>
<feature type="transmembrane region" description="Helical" evidence="1">
    <location>
        <begin position="18"/>
        <end position="41"/>
    </location>
</feature>
<protein>
    <submittedName>
        <fullName evidence="3">Uncharacterized protein</fullName>
    </submittedName>
</protein>
<dbReference type="Proteomes" id="UP000837958">
    <property type="component" value="Chromosome"/>
</dbReference>
<accession>A0A0H3PCD1</accession>
<evidence type="ECO:0000313" key="5">
    <source>
        <dbReference type="Proteomes" id="UP000837958"/>
    </source>
</evidence>
<evidence type="ECO:0000313" key="3">
    <source>
        <dbReference type="EMBL" id="EDJ92735.1"/>
    </source>
</evidence>
<evidence type="ECO:0000313" key="2">
    <source>
        <dbReference type="EMBL" id="CAH0451447.1"/>
    </source>
</evidence>
<reference evidence="5" key="2">
    <citation type="submission" date="2021-11" db="EMBL/GenBank/DDBJ databases">
        <authorList>
            <person name="Riesbeck K."/>
        </authorList>
    </citation>
    <scope>NUCLEOTIDE SEQUENCE [LARGE SCALE GENOMIC DNA]</scope>
</reference>
<reference evidence="2" key="3">
    <citation type="submission" date="2024-01" db="EMBL/GenBank/DDBJ databases">
        <authorList>
            <person name="Riesbeck K."/>
        </authorList>
    </citation>
    <scope>NUCLEOTIDE SEQUENCE</scope>
    <source>
        <strain evidence="2">3655</strain>
    </source>
</reference>
<keyword evidence="1" id="KW-1133">Transmembrane helix</keyword>
<reference evidence="3 4" key="1">
    <citation type="journal article" date="2007" name="Genome Biol.">
        <title>Characterization and modeling of the Haemophilus influenzae core and supragenomes based on the complete genomic sequences of Rd and 12 clinical nontypeable strains.</title>
        <authorList>
            <person name="Hogg J.S."/>
            <person name="Hu F.Z."/>
            <person name="Janto B."/>
            <person name="Boissy R."/>
            <person name="Hayes J."/>
            <person name="Keefe R."/>
            <person name="Post J.C."/>
            <person name="Ehrlich G.D."/>
        </authorList>
    </citation>
    <scope>NUCLEOTIDE SEQUENCE [LARGE SCALE GENOMIC DNA]</scope>
    <source>
        <strain evidence="3">3655</strain>
        <strain evidence="4">NTHi 3655</strain>
    </source>
</reference>
<feature type="transmembrane region" description="Helical" evidence="1">
    <location>
        <begin position="105"/>
        <end position="121"/>
    </location>
</feature>
<sequence length="276" mass="30651">MVHYFSVVKIMSEQSSKYIAALLAVLSISMVLGIDLFIFSLQSEKQTMPHLGVGVLVAQLISLLVFYRGEICPGQRGRLIKVNLTFAIYWAVWLLISLLQNNHTLTNVMSVCGLSVVYFICKQPKTEKIRNSFLLMAALIAGLGCLSYLMIFTVLPASAFAEYNPFAPILSGVILANLALVIARNRLQGFIALLPLAMIILLALNALAMFLFLLLNGMESAVNSESVFAYIIYFVCHFAIAAILILHSFQKWKLSTNSLFILLFIAVCLPLWMVFV</sequence>
<feature type="transmembrane region" description="Helical" evidence="1">
    <location>
        <begin position="258"/>
        <end position="275"/>
    </location>
</feature>
<keyword evidence="1" id="KW-0472">Membrane</keyword>
<feature type="transmembrane region" description="Helical" evidence="1">
    <location>
        <begin position="79"/>
        <end position="99"/>
    </location>
</feature>
<organism evidence="3 4">
    <name type="scientific">Haemophilus influenzae (strain NTHi 3655)</name>
    <dbReference type="NCBI Taxonomy" id="375177"/>
    <lineage>
        <taxon>Bacteria</taxon>
        <taxon>Pseudomonadati</taxon>
        <taxon>Pseudomonadota</taxon>
        <taxon>Gammaproteobacteria</taxon>
        <taxon>Pasteurellales</taxon>
        <taxon>Pasteurellaceae</taxon>
        <taxon>Haemophilus</taxon>
    </lineage>
</organism>
<proteinExistence type="predicted"/>
<dbReference type="Proteomes" id="UP000003185">
    <property type="component" value="Unassembled WGS sequence"/>
</dbReference>
<dbReference type="EMBL" id="AAZF01000005">
    <property type="protein sequence ID" value="EDJ92735.1"/>
    <property type="molecule type" value="Genomic_DNA"/>
</dbReference>
<feature type="transmembrane region" description="Helical" evidence="1">
    <location>
        <begin position="133"/>
        <end position="154"/>
    </location>
</feature>